<keyword evidence="7" id="KW-1185">Reference proteome</keyword>
<dbReference type="InterPro" id="IPR006652">
    <property type="entry name" value="Kelch_1"/>
</dbReference>
<dbReference type="OrthoDB" id="1925334at2759"/>
<dbReference type="EnsemblMetazoa" id="CapteT228722">
    <property type="protein sequence ID" value="CapteP228722"/>
    <property type="gene ID" value="CapteG228722"/>
</dbReference>
<dbReference type="Pfam" id="PF24681">
    <property type="entry name" value="Kelch_KLHDC2_KLHL20_DRC7"/>
    <property type="match status" value="1"/>
</dbReference>
<dbReference type="PROSITE" id="PS50097">
    <property type="entry name" value="BTB"/>
    <property type="match status" value="1"/>
</dbReference>
<dbReference type="OMA" id="WEERASM"/>
<protein>
    <recommendedName>
        <fullName evidence="4">BTB domain-containing protein</fullName>
    </recommendedName>
</protein>
<dbReference type="Gene3D" id="2.120.10.80">
    <property type="entry name" value="Kelch-type beta propeller"/>
    <property type="match status" value="1"/>
</dbReference>
<dbReference type="PANTHER" id="PTHR45632">
    <property type="entry name" value="LD33804P"/>
    <property type="match status" value="1"/>
</dbReference>
<evidence type="ECO:0000256" key="1">
    <source>
        <dbReference type="ARBA" id="ARBA00022441"/>
    </source>
</evidence>
<dbReference type="SUPFAM" id="SSF54695">
    <property type="entry name" value="POZ domain"/>
    <property type="match status" value="1"/>
</dbReference>
<dbReference type="InterPro" id="IPR011333">
    <property type="entry name" value="SKP1/BTB/POZ_sf"/>
</dbReference>
<evidence type="ECO:0000313" key="6">
    <source>
        <dbReference type="EnsemblMetazoa" id="CapteP228722"/>
    </source>
</evidence>
<name>R7TDX6_CAPTE</name>
<accession>R7TDX6</accession>
<dbReference type="PIRSF" id="PIRSF037037">
    <property type="entry name" value="Kelch-like_protein_gigaxonin"/>
    <property type="match status" value="1"/>
</dbReference>
<proteinExistence type="predicted"/>
<keyword evidence="1" id="KW-0880">Kelch repeat</keyword>
<dbReference type="InterPro" id="IPR015915">
    <property type="entry name" value="Kelch-typ_b-propeller"/>
</dbReference>
<dbReference type="STRING" id="283909.R7TDX6"/>
<dbReference type="InterPro" id="IPR011705">
    <property type="entry name" value="BACK"/>
</dbReference>
<dbReference type="Proteomes" id="UP000014760">
    <property type="component" value="Unassembled WGS sequence"/>
</dbReference>
<dbReference type="Pfam" id="PF00651">
    <property type="entry name" value="BTB"/>
    <property type="match status" value="1"/>
</dbReference>
<gene>
    <name evidence="5" type="ORF">CAPTEDRAFT_228722</name>
</gene>
<reference evidence="5 7" key="2">
    <citation type="journal article" date="2013" name="Nature">
        <title>Insights into bilaterian evolution from three spiralian genomes.</title>
        <authorList>
            <person name="Simakov O."/>
            <person name="Marletaz F."/>
            <person name="Cho S.J."/>
            <person name="Edsinger-Gonzales E."/>
            <person name="Havlak P."/>
            <person name="Hellsten U."/>
            <person name="Kuo D.H."/>
            <person name="Larsson T."/>
            <person name="Lv J."/>
            <person name="Arendt D."/>
            <person name="Savage R."/>
            <person name="Osoegawa K."/>
            <person name="de Jong P."/>
            <person name="Grimwood J."/>
            <person name="Chapman J.A."/>
            <person name="Shapiro H."/>
            <person name="Aerts A."/>
            <person name="Otillar R.P."/>
            <person name="Terry A.Y."/>
            <person name="Boore J.L."/>
            <person name="Grigoriev I.V."/>
            <person name="Lindberg D.R."/>
            <person name="Seaver E.C."/>
            <person name="Weisblat D.A."/>
            <person name="Putnam N.H."/>
            <person name="Rokhsar D.S."/>
        </authorList>
    </citation>
    <scope>NUCLEOTIDE SEQUENCE</scope>
    <source>
        <strain evidence="5 7">I ESC-2004</strain>
    </source>
</reference>
<dbReference type="EMBL" id="AMQN01000372">
    <property type="status" value="NOT_ANNOTATED_CDS"/>
    <property type="molecule type" value="Genomic_DNA"/>
</dbReference>
<dbReference type="Gene3D" id="1.25.40.420">
    <property type="match status" value="1"/>
</dbReference>
<sequence>MASISPRKRSSNALHTPEPEPTTSLLLDSPNYSGRILAGLNELRQTSMLCDYTLAAEDISFNVHRCVMVACSDYFHALLTTDMRESRDNRVELKGVSSVGLKVVVEFAYTGSLNLNLDNLEDVLAAVSHLQVSEAMDLCCTFMKKALTIDNCVDMLHMSEVYYLADSLDATRKFVLQHFEQLAETEQYQRLTSSQLASLLAENCLKVTSEYRLFELVLQWIDHKKEERQEGLPSLVSNLRLPLLSGEELVDKVSKVDLMHSQRECSKLLMQAKDYHIVVSKQPLLQTDRTQVRSDKSSLVMCHAENLESYHFEAERHAFLKDAMVPLYSPCVCVVDNFMYACGGKYDSNENNEIATARCFRYDPRFDTWFELPSMNEARKDFVMVALNKCLYAIAGQDENMVMCTMECFSIEKNDWELCQSLSHAVYTHAGTVCESKIYITGGQKFDGHCRMVKSYNSELDSWKEEPSLINSRSNHNMAAVNGCLYVLGGNTEDPYGFPVPVTSIEKFNPVTGVWTVLKSVLNIREAGTCVLNSTVYIVGGINGQHYYSNLIQSFNPEDDKVEFVTKFPTRIYGRACCVLTLAHFV</sequence>
<reference evidence="7" key="1">
    <citation type="submission" date="2012-12" db="EMBL/GenBank/DDBJ databases">
        <authorList>
            <person name="Hellsten U."/>
            <person name="Grimwood J."/>
            <person name="Chapman J.A."/>
            <person name="Shapiro H."/>
            <person name="Aerts A."/>
            <person name="Otillar R.P."/>
            <person name="Terry A.Y."/>
            <person name="Boore J.L."/>
            <person name="Simakov O."/>
            <person name="Marletaz F."/>
            <person name="Cho S.-J."/>
            <person name="Edsinger-Gonzales E."/>
            <person name="Havlak P."/>
            <person name="Kuo D.-H."/>
            <person name="Larsson T."/>
            <person name="Lv J."/>
            <person name="Arendt D."/>
            <person name="Savage R."/>
            <person name="Osoegawa K."/>
            <person name="de Jong P."/>
            <person name="Lindberg D.R."/>
            <person name="Seaver E.C."/>
            <person name="Weisblat D.A."/>
            <person name="Putnam N.H."/>
            <person name="Grigoriev I.V."/>
            <person name="Rokhsar D.S."/>
        </authorList>
    </citation>
    <scope>NUCLEOTIDE SEQUENCE</scope>
    <source>
        <strain evidence="7">I ESC-2004</strain>
    </source>
</reference>
<evidence type="ECO:0000259" key="4">
    <source>
        <dbReference type="PROSITE" id="PS50097"/>
    </source>
</evidence>
<evidence type="ECO:0000256" key="2">
    <source>
        <dbReference type="ARBA" id="ARBA00022737"/>
    </source>
</evidence>
<dbReference type="SMART" id="SM00875">
    <property type="entry name" value="BACK"/>
    <property type="match status" value="1"/>
</dbReference>
<reference evidence="6" key="3">
    <citation type="submission" date="2015-06" db="UniProtKB">
        <authorList>
            <consortium name="EnsemblMetazoa"/>
        </authorList>
    </citation>
    <scope>IDENTIFICATION</scope>
</reference>
<dbReference type="HOGENOM" id="CLU_004253_14_3_1"/>
<dbReference type="AlphaFoldDB" id="R7TDX6"/>
<dbReference type="PANTHER" id="PTHR45632:SF3">
    <property type="entry name" value="KELCH-LIKE PROTEIN 32"/>
    <property type="match status" value="1"/>
</dbReference>
<organism evidence="5">
    <name type="scientific">Capitella teleta</name>
    <name type="common">Polychaete worm</name>
    <dbReference type="NCBI Taxonomy" id="283909"/>
    <lineage>
        <taxon>Eukaryota</taxon>
        <taxon>Metazoa</taxon>
        <taxon>Spiralia</taxon>
        <taxon>Lophotrochozoa</taxon>
        <taxon>Annelida</taxon>
        <taxon>Polychaeta</taxon>
        <taxon>Sedentaria</taxon>
        <taxon>Scolecida</taxon>
        <taxon>Capitellidae</taxon>
        <taxon>Capitella</taxon>
    </lineage>
</organism>
<dbReference type="Gene3D" id="3.30.710.10">
    <property type="entry name" value="Potassium Channel Kv1.1, Chain A"/>
    <property type="match status" value="1"/>
</dbReference>
<dbReference type="Pfam" id="PF07707">
    <property type="entry name" value="BACK"/>
    <property type="match status" value="1"/>
</dbReference>
<dbReference type="SMART" id="SM00225">
    <property type="entry name" value="BTB"/>
    <property type="match status" value="1"/>
</dbReference>
<dbReference type="SMART" id="SM00612">
    <property type="entry name" value="Kelch"/>
    <property type="match status" value="5"/>
</dbReference>
<feature type="domain" description="BTB" evidence="4">
    <location>
        <begin position="50"/>
        <end position="117"/>
    </location>
</feature>
<feature type="compositionally biased region" description="Basic residues" evidence="3">
    <location>
        <begin position="1"/>
        <end position="10"/>
    </location>
</feature>
<evidence type="ECO:0000256" key="3">
    <source>
        <dbReference type="SAM" id="MobiDB-lite"/>
    </source>
</evidence>
<dbReference type="EMBL" id="KB310317">
    <property type="protein sequence ID" value="ELT91958.1"/>
    <property type="molecule type" value="Genomic_DNA"/>
</dbReference>
<keyword evidence="2" id="KW-0677">Repeat</keyword>
<evidence type="ECO:0000313" key="7">
    <source>
        <dbReference type="Proteomes" id="UP000014760"/>
    </source>
</evidence>
<dbReference type="SUPFAM" id="SSF117281">
    <property type="entry name" value="Kelch motif"/>
    <property type="match status" value="1"/>
</dbReference>
<dbReference type="InterPro" id="IPR000210">
    <property type="entry name" value="BTB/POZ_dom"/>
</dbReference>
<evidence type="ECO:0000313" key="5">
    <source>
        <dbReference type="EMBL" id="ELT91958.1"/>
    </source>
</evidence>
<dbReference type="InterPro" id="IPR017096">
    <property type="entry name" value="BTB-kelch_protein"/>
</dbReference>
<feature type="region of interest" description="Disordered" evidence="3">
    <location>
        <begin position="1"/>
        <end position="25"/>
    </location>
</feature>
<dbReference type="FunFam" id="1.25.40.420:FF:000001">
    <property type="entry name" value="Kelch-like family member 12"/>
    <property type="match status" value="1"/>
</dbReference>